<gene>
    <name evidence="3" type="ORF">DES41_101979</name>
</gene>
<feature type="signal peptide" evidence="2">
    <location>
        <begin position="1"/>
        <end position="25"/>
    </location>
</feature>
<feature type="chain" id="PRO_5017042904" evidence="2">
    <location>
        <begin position="26"/>
        <end position="379"/>
    </location>
</feature>
<feature type="transmembrane region" description="Helical" evidence="1">
    <location>
        <begin position="357"/>
        <end position="375"/>
    </location>
</feature>
<evidence type="ECO:0000256" key="2">
    <source>
        <dbReference type="SAM" id="SignalP"/>
    </source>
</evidence>
<dbReference type="AlphaFoldDB" id="A0A368Y7Y7"/>
<protein>
    <submittedName>
        <fullName evidence="3">HupE/UreJ protein</fullName>
    </submittedName>
</protein>
<keyword evidence="1" id="KW-1133">Transmembrane helix</keyword>
<dbReference type="Pfam" id="PF13795">
    <property type="entry name" value="HupE_UreJ_2"/>
    <property type="match status" value="1"/>
</dbReference>
<feature type="transmembrane region" description="Helical" evidence="1">
    <location>
        <begin position="264"/>
        <end position="283"/>
    </location>
</feature>
<reference evidence="3 4" key="1">
    <citation type="submission" date="2018-07" db="EMBL/GenBank/DDBJ databases">
        <title>Genomic Encyclopedia of Type Strains, Phase IV (KMG-IV): sequencing the most valuable type-strain genomes for metagenomic binning, comparative biology and taxonomic classification.</title>
        <authorList>
            <person name="Goeker M."/>
        </authorList>
    </citation>
    <scope>NUCLEOTIDE SEQUENCE [LARGE SCALE GENOMIC DNA]</scope>
    <source>
        <strain evidence="3 4">DSM 21634</strain>
    </source>
</reference>
<evidence type="ECO:0000256" key="1">
    <source>
        <dbReference type="SAM" id="Phobius"/>
    </source>
</evidence>
<dbReference type="RefSeq" id="WP_114466419.1">
    <property type="nucleotide sequence ID" value="NZ_QPJK01000001.1"/>
</dbReference>
<dbReference type="Proteomes" id="UP000252884">
    <property type="component" value="Unassembled WGS sequence"/>
</dbReference>
<keyword evidence="4" id="KW-1185">Reference proteome</keyword>
<feature type="transmembrane region" description="Helical" evidence="1">
    <location>
        <begin position="236"/>
        <end position="258"/>
    </location>
</feature>
<comment type="caution">
    <text evidence="3">The sequence shown here is derived from an EMBL/GenBank/DDBJ whole genome shotgun (WGS) entry which is preliminary data.</text>
</comment>
<keyword evidence="2" id="KW-0732">Signal</keyword>
<dbReference type="InterPro" id="IPR032809">
    <property type="entry name" value="Put_HupE_UreJ"/>
</dbReference>
<feature type="transmembrane region" description="Helical" evidence="1">
    <location>
        <begin position="290"/>
        <end position="309"/>
    </location>
</feature>
<sequence>MSPLRWRRLALLLATWALMAGPAWAHKGSDAYLDLQDSAEGLQATLSVALKDLDLLLPLDADADGLVTWGEVQAATPAVLALLQQHARLEAEPAQDPACALAWRFDGLERRSDGAYLRATARSACAATARIWRYTLLREQDSNHRLLVSGQVGGQPLLATRAPQMDEPLRLQADGTAPRGAAATLRDYFMLGMLHLLEGYDHLAFLLALVLPLGLRLGRRTAAGPAEPAGTAWWSLLRTVTAFTIGHSITLVAATLGWTSASPAWVEPVIAASIAATAVLNLWPVPGLRAERLALVFGLVHGYGFAGLLSEMAAPPGLLPWALAGFNLGVEAGQLLAVSGWVLLVQAVVDRRWYQPLVVRGGSGVLILLSSWWFVERIA</sequence>
<dbReference type="PROSITE" id="PS00018">
    <property type="entry name" value="EF_HAND_1"/>
    <property type="match status" value="1"/>
</dbReference>
<dbReference type="InterPro" id="IPR018247">
    <property type="entry name" value="EF_Hand_1_Ca_BS"/>
</dbReference>
<evidence type="ECO:0000313" key="4">
    <source>
        <dbReference type="Proteomes" id="UP000252884"/>
    </source>
</evidence>
<feature type="transmembrane region" description="Helical" evidence="1">
    <location>
        <begin position="321"/>
        <end position="345"/>
    </location>
</feature>
<feature type="transmembrane region" description="Helical" evidence="1">
    <location>
        <begin position="188"/>
        <end position="215"/>
    </location>
</feature>
<keyword evidence="1" id="KW-0812">Transmembrane</keyword>
<organism evidence="3 4">
    <name type="scientific">Pseudorhodoferax soli</name>
    <dbReference type="NCBI Taxonomy" id="545864"/>
    <lineage>
        <taxon>Bacteria</taxon>
        <taxon>Pseudomonadati</taxon>
        <taxon>Pseudomonadota</taxon>
        <taxon>Betaproteobacteria</taxon>
        <taxon>Burkholderiales</taxon>
        <taxon>Comamonadaceae</taxon>
    </lineage>
</organism>
<dbReference type="EMBL" id="QPJK01000001">
    <property type="protein sequence ID" value="RCW76373.1"/>
    <property type="molecule type" value="Genomic_DNA"/>
</dbReference>
<proteinExistence type="predicted"/>
<evidence type="ECO:0000313" key="3">
    <source>
        <dbReference type="EMBL" id="RCW76373.1"/>
    </source>
</evidence>
<accession>A0A368Y7Y7</accession>
<keyword evidence="1" id="KW-0472">Membrane</keyword>
<dbReference type="OrthoDB" id="9808870at2"/>
<name>A0A368Y7Y7_9BURK</name>